<dbReference type="PROSITE" id="PS01095">
    <property type="entry name" value="GH18_1"/>
    <property type="match status" value="1"/>
</dbReference>
<evidence type="ECO:0000259" key="10">
    <source>
        <dbReference type="PROSITE" id="PS51910"/>
    </source>
</evidence>
<evidence type="ECO:0000256" key="4">
    <source>
        <dbReference type="ARBA" id="ARBA00022801"/>
    </source>
</evidence>
<feature type="region of interest" description="Disordered" evidence="7">
    <location>
        <begin position="484"/>
        <end position="537"/>
    </location>
</feature>
<name>A0A2N0TI92_BIFLN</name>
<dbReference type="InterPro" id="IPR001579">
    <property type="entry name" value="Glyco_hydro_18_chit_AS"/>
</dbReference>
<feature type="chain" id="PRO_5014657779" description="mannosyl-glycoprotein endo-beta-N-acetylglucosaminidase" evidence="9">
    <location>
        <begin position="37"/>
        <end position="565"/>
    </location>
</feature>
<sequence>MAIAKRSMSRRAASIAAGIAAAALAATCAFAPAANAQTPAPSAQETTQSTDRHFMVYYRAWRDVTMKGVNTDLPDDNWISMYDIPYGVDVVNVFSYVPQGQEEQAQPFYDKLKADYAPYLHSRGIKLVRGIDYSGVAVNGFRTFIKGQGKTVDQATEADYDAYAKRVIDEYMVSVGLDGLDVDMENYPSAADVEISDNVIRALSKHIGPKSDDPDGTMFLYDTNGSNLAPFKNVADCFDYVAYQQYGSSSDRTARAAADYEPYIGNEFVPGLTFPEEGDMNNRWHDASEPYEESHFYQVASYVNEHDLGGMFVYALDRDGRNYDEDLHRIVPSNLLWTKTAITESQGMKLETAKAAANHYLDRMALRQATVRDNGVSVDEARTAVEKAANLYEANKAVLGGDYGEGFSDTYDPTLEAGLLDIDTSVLMQQIDKATEAINADATAADAKIDLRTARDAAIDGLTSRIYTADQVAAWSAALKTALDATTPTPTPDPDEDNDHENDGQENDADTETTPDTDKDANAGNKSQAQPEQLSSTGASVNAIVAAGVALAAAGAALALSRRRA</sequence>
<reference evidence="11 12" key="1">
    <citation type="submission" date="2017-12" db="EMBL/GenBank/DDBJ databases">
        <title>Bifidobacterium longum APC/DPC strains.</title>
        <authorList>
            <person name="Arboleya S."/>
        </authorList>
    </citation>
    <scope>NUCLEOTIDE SEQUENCE [LARGE SCALE GENOMIC DNA]</scope>
    <source>
        <strain evidence="11 12">APC1461</strain>
    </source>
</reference>
<dbReference type="RefSeq" id="WP_101027850.1">
    <property type="nucleotide sequence ID" value="NZ_PJEG01000015.1"/>
</dbReference>
<evidence type="ECO:0000256" key="9">
    <source>
        <dbReference type="SAM" id="SignalP"/>
    </source>
</evidence>
<feature type="compositionally biased region" description="Acidic residues" evidence="7">
    <location>
        <begin position="493"/>
        <end position="515"/>
    </location>
</feature>
<keyword evidence="3 9" id="KW-0732">Signal</keyword>
<feature type="signal peptide" evidence="9">
    <location>
        <begin position="1"/>
        <end position="36"/>
    </location>
</feature>
<keyword evidence="8" id="KW-1133">Transmembrane helix</keyword>
<dbReference type="InterPro" id="IPR006311">
    <property type="entry name" value="TAT_signal"/>
</dbReference>
<evidence type="ECO:0000256" key="3">
    <source>
        <dbReference type="ARBA" id="ARBA00022729"/>
    </source>
</evidence>
<dbReference type="InterPro" id="IPR057016">
    <property type="entry name" value="EndoS_F2-like_TIM-barrel"/>
</dbReference>
<gene>
    <name evidence="11" type="ORF">APC1461_1300</name>
</gene>
<evidence type="ECO:0000313" key="12">
    <source>
        <dbReference type="Proteomes" id="UP000232928"/>
    </source>
</evidence>
<keyword evidence="4 11" id="KW-0378">Hydrolase</keyword>
<proteinExistence type="inferred from homology"/>
<evidence type="ECO:0000256" key="5">
    <source>
        <dbReference type="ARBA" id="ARBA00023295"/>
    </source>
</evidence>
<protein>
    <recommendedName>
        <fullName evidence="2">mannosyl-glycoprotein endo-beta-N-acetylglucosaminidase</fullName>
        <ecNumber evidence="2">3.2.1.96</ecNumber>
    </recommendedName>
</protein>
<evidence type="ECO:0000256" key="8">
    <source>
        <dbReference type="SAM" id="Phobius"/>
    </source>
</evidence>
<comment type="caution">
    <text evidence="11">The sequence shown here is derived from an EMBL/GenBank/DDBJ whole genome shotgun (WGS) entry which is preliminary data.</text>
</comment>
<dbReference type="Pfam" id="PF25528">
    <property type="entry name" value="DUF7917"/>
    <property type="match status" value="1"/>
</dbReference>
<dbReference type="Proteomes" id="UP000232928">
    <property type="component" value="Unassembled WGS sequence"/>
</dbReference>
<dbReference type="GO" id="GO:0005975">
    <property type="term" value="P:carbohydrate metabolic process"/>
    <property type="evidence" value="ECO:0007669"/>
    <property type="project" value="InterPro"/>
</dbReference>
<keyword evidence="8" id="KW-0812">Transmembrane</keyword>
<evidence type="ECO:0000256" key="6">
    <source>
        <dbReference type="ARBA" id="ARBA00034414"/>
    </source>
</evidence>
<feature type="transmembrane region" description="Helical" evidence="8">
    <location>
        <begin position="539"/>
        <end position="560"/>
    </location>
</feature>
<dbReference type="EC" id="3.2.1.96" evidence="2"/>
<feature type="domain" description="GH18" evidence="10">
    <location>
        <begin position="52"/>
        <end position="334"/>
    </location>
</feature>
<dbReference type="PROSITE" id="PS51910">
    <property type="entry name" value="GH18_2"/>
    <property type="match status" value="1"/>
</dbReference>
<dbReference type="EMBL" id="PJEG01000015">
    <property type="protein sequence ID" value="PKD14463.1"/>
    <property type="molecule type" value="Genomic_DNA"/>
</dbReference>
<dbReference type="AlphaFoldDB" id="A0A2N0TI92"/>
<evidence type="ECO:0000256" key="2">
    <source>
        <dbReference type="ARBA" id="ARBA00012566"/>
    </source>
</evidence>
<dbReference type="InterPro" id="IPR017853">
    <property type="entry name" value="GH"/>
</dbReference>
<dbReference type="Pfam" id="PF23916">
    <property type="entry name" value="TIM-barrel_EndoS"/>
    <property type="match status" value="1"/>
</dbReference>
<dbReference type="Gene3D" id="3.20.20.80">
    <property type="entry name" value="Glycosidases"/>
    <property type="match status" value="1"/>
</dbReference>
<dbReference type="SUPFAM" id="SSF51445">
    <property type="entry name" value="(Trans)glycosidases"/>
    <property type="match status" value="1"/>
</dbReference>
<evidence type="ECO:0000256" key="1">
    <source>
        <dbReference type="ARBA" id="ARBA00009336"/>
    </source>
</evidence>
<feature type="compositionally biased region" description="Polar residues" evidence="7">
    <location>
        <begin position="524"/>
        <end position="537"/>
    </location>
</feature>
<keyword evidence="8" id="KW-0472">Membrane</keyword>
<dbReference type="InterPro" id="IPR001223">
    <property type="entry name" value="Glyco_hydro18_cat"/>
</dbReference>
<dbReference type="PROSITE" id="PS51318">
    <property type="entry name" value="TAT"/>
    <property type="match status" value="1"/>
</dbReference>
<dbReference type="GO" id="GO:0033925">
    <property type="term" value="F:mannosyl-glycoprotein endo-beta-N-acetylglucosaminidase activity"/>
    <property type="evidence" value="ECO:0007669"/>
    <property type="project" value="UniProtKB-EC"/>
</dbReference>
<comment type="similarity">
    <text evidence="1">Belongs to the glycosyl hydrolase 18 family.</text>
</comment>
<organism evidence="11 12">
    <name type="scientific">Bifidobacterium longum</name>
    <dbReference type="NCBI Taxonomy" id="216816"/>
    <lineage>
        <taxon>Bacteria</taxon>
        <taxon>Bacillati</taxon>
        <taxon>Actinomycetota</taxon>
        <taxon>Actinomycetes</taxon>
        <taxon>Bifidobacteriales</taxon>
        <taxon>Bifidobacteriaceae</taxon>
        <taxon>Bifidobacterium</taxon>
    </lineage>
</organism>
<accession>A0A2N0TI92</accession>
<comment type="catalytic activity">
    <reaction evidence="6">
        <text>an N(4)-(oligosaccharide-(1-&gt;3)-[oligosaccharide-(1-&gt;6)]-beta-D-Man-(1-&gt;4)-beta-D-GlcNAc-(1-&gt;4)-alpha-D-GlcNAc)-L-asparaginyl-[protein] + H2O = an oligosaccharide-(1-&gt;3)-[oligosaccharide-(1-&gt;6)]-beta-D-Man-(1-&gt;4)-D-GlcNAc + N(4)-(N-acetyl-beta-D-glucosaminyl)-L-asparaginyl-[protein]</text>
        <dbReference type="Rhea" id="RHEA:73067"/>
        <dbReference type="Rhea" id="RHEA-COMP:12603"/>
        <dbReference type="Rhea" id="RHEA-COMP:18176"/>
        <dbReference type="ChEBI" id="CHEBI:15377"/>
        <dbReference type="ChEBI" id="CHEBI:132248"/>
        <dbReference type="ChEBI" id="CHEBI:192714"/>
        <dbReference type="ChEBI" id="CHEBI:192715"/>
        <dbReference type="EC" id="3.2.1.96"/>
    </reaction>
</comment>
<evidence type="ECO:0000313" key="11">
    <source>
        <dbReference type="EMBL" id="PKD14463.1"/>
    </source>
</evidence>
<evidence type="ECO:0000256" key="7">
    <source>
        <dbReference type="SAM" id="MobiDB-lite"/>
    </source>
</evidence>
<dbReference type="InterPro" id="IPR057677">
    <property type="entry name" value="EndoE-GH18L_3HB-2"/>
</dbReference>
<keyword evidence="5" id="KW-0326">Glycosidase</keyword>